<organism evidence="7 8">
    <name type="scientific">Oopsacas minuta</name>
    <dbReference type="NCBI Taxonomy" id="111878"/>
    <lineage>
        <taxon>Eukaryota</taxon>
        <taxon>Metazoa</taxon>
        <taxon>Porifera</taxon>
        <taxon>Hexactinellida</taxon>
        <taxon>Hexasterophora</taxon>
        <taxon>Lyssacinosida</taxon>
        <taxon>Leucopsacidae</taxon>
        <taxon>Oopsacas</taxon>
    </lineage>
</organism>
<keyword evidence="8" id="KW-1185">Reference proteome</keyword>
<evidence type="ECO:0000313" key="7">
    <source>
        <dbReference type="EMBL" id="KAI6661793.1"/>
    </source>
</evidence>
<dbReference type="AlphaFoldDB" id="A0AAV7KLY7"/>
<dbReference type="InterPro" id="IPR052035">
    <property type="entry name" value="ZnF_BED_domain_contain"/>
</dbReference>
<dbReference type="Proteomes" id="UP001165289">
    <property type="component" value="Unassembled WGS sequence"/>
</dbReference>
<evidence type="ECO:0000256" key="4">
    <source>
        <dbReference type="ARBA" id="ARBA00022833"/>
    </source>
</evidence>
<proteinExistence type="predicted"/>
<accession>A0AAV7KLY7</accession>
<evidence type="ECO:0000256" key="1">
    <source>
        <dbReference type="ARBA" id="ARBA00004123"/>
    </source>
</evidence>
<keyword evidence="2" id="KW-0479">Metal-binding</keyword>
<evidence type="ECO:0000313" key="8">
    <source>
        <dbReference type="Proteomes" id="UP001165289"/>
    </source>
</evidence>
<evidence type="ECO:0000256" key="2">
    <source>
        <dbReference type="ARBA" id="ARBA00022723"/>
    </source>
</evidence>
<dbReference type="EMBL" id="JAKMXF010000007">
    <property type="protein sequence ID" value="KAI6661793.1"/>
    <property type="molecule type" value="Genomic_DNA"/>
</dbReference>
<keyword evidence="3" id="KW-0863">Zinc-finger</keyword>
<dbReference type="Pfam" id="PF05699">
    <property type="entry name" value="Dimer_Tnp_hAT"/>
    <property type="match status" value="1"/>
</dbReference>
<dbReference type="PANTHER" id="PTHR46481:SF10">
    <property type="entry name" value="ZINC FINGER BED DOMAIN-CONTAINING PROTEIN 39"/>
    <property type="match status" value="1"/>
</dbReference>
<keyword evidence="5" id="KW-0539">Nucleus</keyword>
<dbReference type="InterPro" id="IPR008906">
    <property type="entry name" value="HATC_C_dom"/>
</dbReference>
<comment type="caution">
    <text evidence="7">The sequence shown here is derived from an EMBL/GenBank/DDBJ whole genome shotgun (WGS) entry which is preliminary data.</text>
</comment>
<dbReference type="GO" id="GO:0046983">
    <property type="term" value="F:protein dimerization activity"/>
    <property type="evidence" value="ECO:0007669"/>
    <property type="project" value="InterPro"/>
</dbReference>
<sequence length="236" mass="26787">MDQDDPLLVNASVSDVVNKVRRVVKLFKRSPLKNEILQTYVKEKHPNGLQLILDCRTRWSTLLNILERIVKLRIPIHKALLDLDIDIKLNDEEFQQINNIAQTLGPIKVATHEVTYVNEVDDMIPTTNSASQEANTLPVAMKLQLAIDASLQVSQKQQPSDESLPSSLKHELNIAEQTGERSILLEKVYRMLLTIQPTSVEAERIFSSCAYLCNKFRSSLSDKSLDILCLIRNNNK</sequence>
<dbReference type="GO" id="GO:0005634">
    <property type="term" value="C:nucleus"/>
    <property type="evidence" value="ECO:0007669"/>
    <property type="project" value="UniProtKB-SubCell"/>
</dbReference>
<evidence type="ECO:0000256" key="3">
    <source>
        <dbReference type="ARBA" id="ARBA00022771"/>
    </source>
</evidence>
<feature type="domain" description="HAT C-terminal dimerisation" evidence="6">
    <location>
        <begin position="184"/>
        <end position="234"/>
    </location>
</feature>
<evidence type="ECO:0000259" key="6">
    <source>
        <dbReference type="Pfam" id="PF05699"/>
    </source>
</evidence>
<reference evidence="7 8" key="1">
    <citation type="journal article" date="2023" name="BMC Biol.">
        <title>The compact genome of the sponge Oopsacas minuta (Hexactinellida) is lacking key metazoan core genes.</title>
        <authorList>
            <person name="Santini S."/>
            <person name="Schenkelaars Q."/>
            <person name="Jourda C."/>
            <person name="Duchesne M."/>
            <person name="Belahbib H."/>
            <person name="Rocher C."/>
            <person name="Selva M."/>
            <person name="Riesgo A."/>
            <person name="Vervoort M."/>
            <person name="Leys S.P."/>
            <person name="Kodjabachian L."/>
            <person name="Le Bivic A."/>
            <person name="Borchiellini C."/>
            <person name="Claverie J.M."/>
            <person name="Renard E."/>
        </authorList>
    </citation>
    <scope>NUCLEOTIDE SEQUENCE [LARGE SCALE GENOMIC DNA]</scope>
    <source>
        <strain evidence="7">SPO-2</strain>
    </source>
</reference>
<comment type="subcellular location">
    <subcellularLocation>
        <location evidence="1">Nucleus</location>
    </subcellularLocation>
</comment>
<dbReference type="InterPro" id="IPR012337">
    <property type="entry name" value="RNaseH-like_sf"/>
</dbReference>
<protein>
    <recommendedName>
        <fullName evidence="6">HAT C-terminal dimerisation domain-containing protein</fullName>
    </recommendedName>
</protein>
<gene>
    <name evidence="7" type="ORF">LOD99_9860</name>
</gene>
<evidence type="ECO:0000256" key="5">
    <source>
        <dbReference type="ARBA" id="ARBA00023242"/>
    </source>
</evidence>
<name>A0AAV7KLY7_9METZ</name>
<keyword evidence="4" id="KW-0862">Zinc</keyword>
<dbReference type="GO" id="GO:0008270">
    <property type="term" value="F:zinc ion binding"/>
    <property type="evidence" value="ECO:0007669"/>
    <property type="project" value="UniProtKB-KW"/>
</dbReference>
<dbReference type="PANTHER" id="PTHR46481">
    <property type="entry name" value="ZINC FINGER BED DOMAIN-CONTAINING PROTEIN 4"/>
    <property type="match status" value="1"/>
</dbReference>
<dbReference type="SUPFAM" id="SSF53098">
    <property type="entry name" value="Ribonuclease H-like"/>
    <property type="match status" value="1"/>
</dbReference>